<reference evidence="2" key="1">
    <citation type="journal article" date="2017" name="Nat. Commun.">
        <title>The asparagus genome sheds light on the origin and evolution of a young Y chromosome.</title>
        <authorList>
            <person name="Harkess A."/>
            <person name="Zhou J."/>
            <person name="Xu C."/>
            <person name="Bowers J.E."/>
            <person name="Van der Hulst R."/>
            <person name="Ayyampalayam S."/>
            <person name="Mercati F."/>
            <person name="Riccardi P."/>
            <person name="McKain M.R."/>
            <person name="Kakrana A."/>
            <person name="Tang H."/>
            <person name="Ray J."/>
            <person name="Groenendijk J."/>
            <person name="Arikit S."/>
            <person name="Mathioni S.M."/>
            <person name="Nakano M."/>
            <person name="Shan H."/>
            <person name="Telgmann-Rauber A."/>
            <person name="Kanno A."/>
            <person name="Yue Z."/>
            <person name="Chen H."/>
            <person name="Li W."/>
            <person name="Chen Y."/>
            <person name="Xu X."/>
            <person name="Zhang Y."/>
            <person name="Luo S."/>
            <person name="Chen H."/>
            <person name="Gao J."/>
            <person name="Mao Z."/>
            <person name="Pires J.C."/>
            <person name="Luo M."/>
            <person name="Kudrna D."/>
            <person name="Wing R.A."/>
            <person name="Meyers B.C."/>
            <person name="Yi K."/>
            <person name="Kong H."/>
            <person name="Lavrijsen P."/>
            <person name="Sunseri F."/>
            <person name="Falavigna A."/>
            <person name="Ye Y."/>
            <person name="Leebens-Mack J.H."/>
            <person name="Chen G."/>
        </authorList>
    </citation>
    <scope>NUCLEOTIDE SEQUENCE [LARGE SCALE GENOMIC DNA]</scope>
    <source>
        <strain evidence="2">cv. DH0086</strain>
    </source>
</reference>
<protein>
    <submittedName>
        <fullName evidence="1">Uncharacterized protein</fullName>
    </submittedName>
</protein>
<dbReference type="Gramene" id="ONK70873">
    <property type="protein sequence ID" value="ONK70873"/>
    <property type="gene ID" value="A4U43_C04F2410"/>
</dbReference>
<evidence type="ECO:0000313" key="2">
    <source>
        <dbReference type="Proteomes" id="UP000243459"/>
    </source>
</evidence>
<gene>
    <name evidence="1" type="ORF">A4U43_C04F2410</name>
</gene>
<dbReference type="Proteomes" id="UP000243459">
    <property type="component" value="Chromosome 4"/>
</dbReference>
<dbReference type="AlphaFoldDB" id="A0A5P1EZG8"/>
<sequence length="88" mass="9653">MPAMGLAEARTEIPHWQCWLREEMAATRLVPGGDLDEGRAEGGGDFAVSNKCKPLFSCCASRVSSNQHGGRRPRVRFIQLSIAHVSMI</sequence>
<evidence type="ECO:0000313" key="1">
    <source>
        <dbReference type="EMBL" id="ONK70873.1"/>
    </source>
</evidence>
<accession>A0A5P1EZG8</accession>
<keyword evidence="2" id="KW-1185">Reference proteome</keyword>
<dbReference type="EMBL" id="CM007384">
    <property type="protein sequence ID" value="ONK70873.1"/>
    <property type="molecule type" value="Genomic_DNA"/>
</dbReference>
<organism evidence="1 2">
    <name type="scientific">Asparagus officinalis</name>
    <name type="common">Garden asparagus</name>
    <dbReference type="NCBI Taxonomy" id="4686"/>
    <lineage>
        <taxon>Eukaryota</taxon>
        <taxon>Viridiplantae</taxon>
        <taxon>Streptophyta</taxon>
        <taxon>Embryophyta</taxon>
        <taxon>Tracheophyta</taxon>
        <taxon>Spermatophyta</taxon>
        <taxon>Magnoliopsida</taxon>
        <taxon>Liliopsida</taxon>
        <taxon>Asparagales</taxon>
        <taxon>Asparagaceae</taxon>
        <taxon>Asparagoideae</taxon>
        <taxon>Asparagus</taxon>
    </lineage>
</organism>
<name>A0A5P1EZG8_ASPOF</name>
<proteinExistence type="predicted"/>